<dbReference type="Proteomes" id="UP000008637">
    <property type="component" value="Chromosome"/>
</dbReference>
<feature type="chain" id="PRO_5003232521" evidence="2">
    <location>
        <begin position="23"/>
        <end position="177"/>
    </location>
</feature>
<feature type="region of interest" description="Disordered" evidence="1">
    <location>
        <begin position="23"/>
        <end position="64"/>
    </location>
</feature>
<evidence type="ECO:0000313" key="3">
    <source>
        <dbReference type="EMBL" id="CBY92533.1"/>
    </source>
</evidence>
<sequence length="177" mass="19434">MASFLIKTASLAGLASVGGGIAAGSSSWFNPKEKPVEKPKDQKTEEVTSESQIDTPTSDSIPTQPVCIIYEAQDPKGNSGNRTFSKLLGKYGNRDEFFAKFGQDSGKPVSESSKTEINNACENKANKKNINGKVYLWWGKVGDKNTWIYALDLHNHDWDSDPKVEKEFSSTIPTIRA</sequence>
<evidence type="ECO:0000256" key="1">
    <source>
        <dbReference type="SAM" id="MobiDB-lite"/>
    </source>
</evidence>
<keyword evidence="4" id="KW-1185">Reference proteome</keyword>
<name>E8ZHB2_MYCHL</name>
<gene>
    <name evidence="3" type="ordered locus">HF1_05250</name>
</gene>
<proteinExistence type="predicted"/>
<reference evidence="3 4" key="1">
    <citation type="journal article" date="2011" name="J. Bacteriol.">
        <title>Complete genome sequence of Mycoplasma haemofelis, a hemotropic mycoplasma.</title>
        <authorList>
            <person name="Barker E.N."/>
            <person name="Helps C.R."/>
            <person name="Peters I.R."/>
            <person name="Darby A.C."/>
            <person name="Radford A.D."/>
            <person name="Tasker S."/>
        </authorList>
    </citation>
    <scope>NUCLEOTIDE SEQUENCE [LARGE SCALE GENOMIC DNA]</scope>
    <source>
        <strain evidence="3 4">Langford 1</strain>
    </source>
</reference>
<dbReference type="EMBL" id="FR773153">
    <property type="protein sequence ID" value="CBY92533.1"/>
    <property type="molecule type" value="Genomic_DNA"/>
</dbReference>
<feature type="compositionally biased region" description="Basic and acidic residues" evidence="1">
    <location>
        <begin position="31"/>
        <end position="46"/>
    </location>
</feature>
<dbReference type="AlphaFoldDB" id="E8ZHB2"/>
<accession>E8ZHB2</accession>
<evidence type="ECO:0000256" key="2">
    <source>
        <dbReference type="SAM" id="SignalP"/>
    </source>
</evidence>
<keyword evidence="2" id="KW-0732">Signal</keyword>
<dbReference type="HOGENOM" id="CLU_111546_2_0_14"/>
<organism evidence="3 4">
    <name type="scientific">Mycoplasma haemofelis (strain Langford 1)</name>
    <name type="common">Haemobartonella felis</name>
    <dbReference type="NCBI Taxonomy" id="941640"/>
    <lineage>
        <taxon>Bacteria</taxon>
        <taxon>Bacillati</taxon>
        <taxon>Mycoplasmatota</taxon>
        <taxon>Mollicutes</taxon>
        <taxon>Mycoplasmataceae</taxon>
        <taxon>Mycoplasma</taxon>
    </lineage>
</organism>
<evidence type="ECO:0000313" key="4">
    <source>
        <dbReference type="Proteomes" id="UP000008637"/>
    </source>
</evidence>
<protein>
    <submittedName>
        <fullName evidence="3">Uncharacterized protein</fullName>
    </submittedName>
</protein>
<feature type="compositionally biased region" description="Polar residues" evidence="1">
    <location>
        <begin position="49"/>
        <end position="63"/>
    </location>
</feature>
<dbReference type="KEGG" id="mha:HF1_05250"/>
<feature type="signal peptide" evidence="2">
    <location>
        <begin position="1"/>
        <end position="22"/>
    </location>
</feature>